<gene>
    <name evidence="2" type="ORF">J4Q44_G00219780</name>
</gene>
<evidence type="ECO:0000313" key="3">
    <source>
        <dbReference type="Proteomes" id="UP001356427"/>
    </source>
</evidence>
<feature type="compositionally biased region" description="Basic residues" evidence="1">
    <location>
        <begin position="112"/>
        <end position="124"/>
    </location>
</feature>
<name>A0AAN8QKW2_9TELE</name>
<organism evidence="2 3">
    <name type="scientific">Coregonus suidteri</name>
    <dbReference type="NCBI Taxonomy" id="861788"/>
    <lineage>
        <taxon>Eukaryota</taxon>
        <taxon>Metazoa</taxon>
        <taxon>Chordata</taxon>
        <taxon>Craniata</taxon>
        <taxon>Vertebrata</taxon>
        <taxon>Euteleostomi</taxon>
        <taxon>Actinopterygii</taxon>
        <taxon>Neopterygii</taxon>
        <taxon>Teleostei</taxon>
        <taxon>Protacanthopterygii</taxon>
        <taxon>Salmoniformes</taxon>
        <taxon>Salmonidae</taxon>
        <taxon>Coregoninae</taxon>
        <taxon>Coregonus</taxon>
    </lineage>
</organism>
<accession>A0AAN8QKW2</accession>
<feature type="non-terminal residue" evidence="2">
    <location>
        <position position="139"/>
    </location>
</feature>
<feature type="region of interest" description="Disordered" evidence="1">
    <location>
        <begin position="94"/>
        <end position="126"/>
    </location>
</feature>
<protein>
    <submittedName>
        <fullName evidence="2">Uncharacterized protein</fullName>
    </submittedName>
</protein>
<keyword evidence="3" id="KW-1185">Reference proteome</keyword>
<dbReference type="EMBL" id="JAGTTL010000020">
    <property type="protein sequence ID" value="KAK6306830.1"/>
    <property type="molecule type" value="Genomic_DNA"/>
</dbReference>
<sequence length="139" mass="15643">MVLITPQVVVPLQPISSHRTGKYDRCVLFGCFHFKPPPLLSLSLHLTPLLSSPSYSSPLLSSAGVQQTVPVVSDNPKARFQLPPCSVPSLLPSPERGRGCVRSRPPREGHVPWRRTGRSRRRTTWPRPWHSHLTAPLYW</sequence>
<dbReference type="Proteomes" id="UP001356427">
    <property type="component" value="Unassembled WGS sequence"/>
</dbReference>
<comment type="caution">
    <text evidence="2">The sequence shown here is derived from an EMBL/GenBank/DDBJ whole genome shotgun (WGS) entry which is preliminary data.</text>
</comment>
<reference evidence="2 3" key="1">
    <citation type="submission" date="2021-04" db="EMBL/GenBank/DDBJ databases">
        <authorList>
            <person name="De Guttry C."/>
            <person name="Zahm M."/>
            <person name="Klopp C."/>
            <person name="Cabau C."/>
            <person name="Louis A."/>
            <person name="Berthelot C."/>
            <person name="Parey E."/>
            <person name="Roest Crollius H."/>
            <person name="Montfort J."/>
            <person name="Robinson-Rechavi M."/>
            <person name="Bucao C."/>
            <person name="Bouchez O."/>
            <person name="Gislard M."/>
            <person name="Lluch J."/>
            <person name="Milhes M."/>
            <person name="Lampietro C."/>
            <person name="Lopez Roques C."/>
            <person name="Donnadieu C."/>
            <person name="Braasch I."/>
            <person name="Desvignes T."/>
            <person name="Postlethwait J."/>
            <person name="Bobe J."/>
            <person name="Wedekind C."/>
            <person name="Guiguen Y."/>
        </authorList>
    </citation>
    <scope>NUCLEOTIDE SEQUENCE [LARGE SCALE GENOMIC DNA]</scope>
    <source>
        <strain evidence="2">Cs_M1</strain>
        <tissue evidence="2">Blood</tissue>
    </source>
</reference>
<dbReference type="AlphaFoldDB" id="A0AAN8QKW2"/>
<evidence type="ECO:0000313" key="2">
    <source>
        <dbReference type="EMBL" id="KAK6306830.1"/>
    </source>
</evidence>
<evidence type="ECO:0000256" key="1">
    <source>
        <dbReference type="SAM" id="MobiDB-lite"/>
    </source>
</evidence>
<proteinExistence type="predicted"/>